<evidence type="ECO:0000313" key="3">
    <source>
        <dbReference type="Proteomes" id="UP001196413"/>
    </source>
</evidence>
<keyword evidence="3" id="KW-1185">Reference proteome</keyword>
<dbReference type="EMBL" id="JAHQIW010000241">
    <property type="protein sequence ID" value="KAJ1346935.1"/>
    <property type="molecule type" value="Genomic_DNA"/>
</dbReference>
<dbReference type="Proteomes" id="UP001196413">
    <property type="component" value="Unassembled WGS sequence"/>
</dbReference>
<reference evidence="2" key="1">
    <citation type="submission" date="2021-06" db="EMBL/GenBank/DDBJ databases">
        <title>Parelaphostrongylus tenuis whole genome reference sequence.</title>
        <authorList>
            <person name="Garwood T.J."/>
            <person name="Larsen P.A."/>
            <person name="Fountain-Jones N.M."/>
            <person name="Garbe J.R."/>
            <person name="Macchietto M.G."/>
            <person name="Kania S.A."/>
            <person name="Gerhold R.W."/>
            <person name="Richards J.E."/>
            <person name="Wolf T.M."/>
        </authorList>
    </citation>
    <scope>NUCLEOTIDE SEQUENCE</scope>
    <source>
        <strain evidence="2">MNPRO001-30</strain>
        <tissue evidence="2">Meninges</tissue>
    </source>
</reference>
<evidence type="ECO:0000313" key="2">
    <source>
        <dbReference type="EMBL" id="KAJ1346935.1"/>
    </source>
</evidence>
<accession>A0AAD5LUT8</accession>
<name>A0AAD5LUT8_PARTN</name>
<comment type="caution">
    <text evidence="2">The sequence shown here is derived from an EMBL/GenBank/DDBJ whole genome shotgun (WGS) entry which is preliminary data.</text>
</comment>
<feature type="region of interest" description="Disordered" evidence="1">
    <location>
        <begin position="27"/>
        <end position="66"/>
    </location>
</feature>
<protein>
    <submittedName>
        <fullName evidence="2">Uncharacterized protein</fullName>
    </submittedName>
</protein>
<dbReference type="AlphaFoldDB" id="A0AAD5LUT8"/>
<evidence type="ECO:0000256" key="1">
    <source>
        <dbReference type="SAM" id="MobiDB-lite"/>
    </source>
</evidence>
<proteinExistence type="predicted"/>
<organism evidence="2 3">
    <name type="scientific">Parelaphostrongylus tenuis</name>
    <name type="common">Meningeal worm</name>
    <dbReference type="NCBI Taxonomy" id="148309"/>
    <lineage>
        <taxon>Eukaryota</taxon>
        <taxon>Metazoa</taxon>
        <taxon>Ecdysozoa</taxon>
        <taxon>Nematoda</taxon>
        <taxon>Chromadorea</taxon>
        <taxon>Rhabditida</taxon>
        <taxon>Rhabditina</taxon>
        <taxon>Rhabditomorpha</taxon>
        <taxon>Strongyloidea</taxon>
        <taxon>Metastrongylidae</taxon>
        <taxon>Parelaphostrongylus</taxon>
    </lineage>
</organism>
<gene>
    <name evidence="2" type="ORF">KIN20_001863</name>
</gene>
<sequence>MIFLWHVDIPKIPVDNGSRPSVIVKAPNVSGTPDLQKLNEPPHGRTGLGSSGLPLRQATDQTSVTRSRHSMANCDHLYNSAIEHCRILRLFGSRSIMMQDLALELSREEASSLGCFQAHRGVVERKRNIRFRDYLSDLTVMSALTYASKPDR</sequence>